<dbReference type="Pfam" id="PF00078">
    <property type="entry name" value="RVT_1"/>
    <property type="match status" value="1"/>
</dbReference>
<protein>
    <recommendedName>
        <fullName evidence="1">Reverse transcriptase domain-containing protein</fullName>
    </recommendedName>
</protein>
<proteinExistence type="predicted"/>
<dbReference type="PANTHER" id="PTHR33116:SF87">
    <property type="entry name" value="OS01G0158850 PROTEIN"/>
    <property type="match status" value="1"/>
</dbReference>
<dbReference type="AlphaFoldDB" id="A0AAQ3SDF5"/>
<sequence length="379" mass="43363">MAGFDNHRLGRLQQAHPSGPLALLSYSLVIWLLVPTPLHRLQARGLQQVDFEKVYDKVNWGFLHQTLRMKGFNPTWCSWVQTFIQEGNVGIKVNDQICSYFQTRKGLQQGDTLSPIPSNIVVDMLSVIMSRAKDSDQIRGVIPQLVGDGYLSYNDMVIFLDHDLEQAVKDHEAYYSTLFGCKTGTYPFCYLGLPMRFRKIIKWPLICQPREHGGLGVMNLDIQNKSLLSKWLFKLCNEVRRKYLKGNPLGATYKSSSASHFCKGSMGLRDQFLNLGRFKLDQYPNLYNIVRNKHATVVEVFSRTPFNASFRRSLIGNKLNEWHNLVASIAHINLVEGGDQFVWGLHSNGIFSIKSMYSFLASNSSKVPQDIWKLYFKIK</sequence>
<evidence type="ECO:0000259" key="1">
    <source>
        <dbReference type="Pfam" id="PF00078"/>
    </source>
</evidence>
<dbReference type="PANTHER" id="PTHR33116">
    <property type="entry name" value="REVERSE TRANSCRIPTASE ZINC-BINDING DOMAIN-CONTAINING PROTEIN-RELATED-RELATED"/>
    <property type="match status" value="1"/>
</dbReference>
<accession>A0AAQ3SDF5</accession>
<dbReference type="Proteomes" id="UP001341281">
    <property type="component" value="Chromosome 01"/>
</dbReference>
<evidence type="ECO:0000313" key="2">
    <source>
        <dbReference type="EMBL" id="WVZ51173.1"/>
    </source>
</evidence>
<name>A0AAQ3SDF5_PASNO</name>
<evidence type="ECO:0000313" key="3">
    <source>
        <dbReference type="Proteomes" id="UP001341281"/>
    </source>
</evidence>
<feature type="domain" description="Reverse transcriptase" evidence="1">
    <location>
        <begin position="42"/>
        <end position="132"/>
    </location>
</feature>
<organism evidence="2 3">
    <name type="scientific">Paspalum notatum var. saurae</name>
    <dbReference type="NCBI Taxonomy" id="547442"/>
    <lineage>
        <taxon>Eukaryota</taxon>
        <taxon>Viridiplantae</taxon>
        <taxon>Streptophyta</taxon>
        <taxon>Embryophyta</taxon>
        <taxon>Tracheophyta</taxon>
        <taxon>Spermatophyta</taxon>
        <taxon>Magnoliopsida</taxon>
        <taxon>Liliopsida</taxon>
        <taxon>Poales</taxon>
        <taxon>Poaceae</taxon>
        <taxon>PACMAD clade</taxon>
        <taxon>Panicoideae</taxon>
        <taxon>Andropogonodae</taxon>
        <taxon>Paspaleae</taxon>
        <taxon>Paspalinae</taxon>
        <taxon>Paspalum</taxon>
    </lineage>
</organism>
<keyword evidence="3" id="KW-1185">Reference proteome</keyword>
<dbReference type="EMBL" id="CP144745">
    <property type="protein sequence ID" value="WVZ51173.1"/>
    <property type="molecule type" value="Genomic_DNA"/>
</dbReference>
<gene>
    <name evidence="2" type="ORF">U9M48_002338</name>
</gene>
<dbReference type="InterPro" id="IPR000477">
    <property type="entry name" value="RT_dom"/>
</dbReference>
<reference evidence="2 3" key="1">
    <citation type="submission" date="2024-02" db="EMBL/GenBank/DDBJ databases">
        <title>High-quality chromosome-scale genome assembly of Pensacola bahiagrass (Paspalum notatum Flugge var. saurae).</title>
        <authorList>
            <person name="Vega J.M."/>
            <person name="Podio M."/>
            <person name="Orjuela J."/>
            <person name="Siena L.A."/>
            <person name="Pessino S.C."/>
            <person name="Combes M.C."/>
            <person name="Mariac C."/>
            <person name="Albertini E."/>
            <person name="Pupilli F."/>
            <person name="Ortiz J.P.A."/>
            <person name="Leblanc O."/>
        </authorList>
    </citation>
    <scope>NUCLEOTIDE SEQUENCE [LARGE SCALE GENOMIC DNA]</scope>
    <source>
        <strain evidence="2">R1</strain>
        <tissue evidence="2">Leaf</tissue>
    </source>
</reference>